<dbReference type="GO" id="GO:0003677">
    <property type="term" value="F:DNA binding"/>
    <property type="evidence" value="ECO:0007669"/>
    <property type="project" value="UniProtKB-KW"/>
</dbReference>
<evidence type="ECO:0000259" key="2">
    <source>
        <dbReference type="PROSITE" id="PS50943"/>
    </source>
</evidence>
<dbReference type="RefSeq" id="WP_160911274.1">
    <property type="nucleotide sequence ID" value="NZ_WMFA01000001.1"/>
</dbReference>
<feature type="domain" description="HTH cro/C1-type" evidence="2">
    <location>
        <begin position="6"/>
        <end position="61"/>
    </location>
</feature>
<evidence type="ECO:0000256" key="1">
    <source>
        <dbReference type="ARBA" id="ARBA00023125"/>
    </source>
</evidence>
<dbReference type="GO" id="GO:0003700">
    <property type="term" value="F:DNA-binding transcription factor activity"/>
    <property type="evidence" value="ECO:0007669"/>
    <property type="project" value="TreeGrafter"/>
</dbReference>
<dbReference type="InterPro" id="IPR010982">
    <property type="entry name" value="Lambda_DNA-bd_dom_sf"/>
</dbReference>
<dbReference type="CDD" id="cd00093">
    <property type="entry name" value="HTH_XRE"/>
    <property type="match status" value="1"/>
</dbReference>
<proteinExistence type="predicted"/>
<accession>A0A845F867</accession>
<dbReference type="InterPro" id="IPR001387">
    <property type="entry name" value="Cro/C1-type_HTH"/>
</dbReference>
<dbReference type="GeneID" id="78006048"/>
<dbReference type="PROSITE" id="PS50943">
    <property type="entry name" value="HTH_CROC1"/>
    <property type="match status" value="1"/>
</dbReference>
<dbReference type="Proteomes" id="UP000450457">
    <property type="component" value="Unassembled WGS sequence"/>
</dbReference>
<dbReference type="Pfam" id="PF01381">
    <property type="entry name" value="HTH_3"/>
    <property type="match status" value="1"/>
</dbReference>
<evidence type="ECO:0000313" key="3">
    <source>
        <dbReference type="EMBL" id="MYL69906.1"/>
    </source>
</evidence>
<protein>
    <submittedName>
        <fullName evidence="3">Helix-turn-helix domain-containing protein</fullName>
    </submittedName>
</protein>
<dbReference type="GO" id="GO:0005829">
    <property type="term" value="C:cytosol"/>
    <property type="evidence" value="ECO:0007669"/>
    <property type="project" value="TreeGrafter"/>
</dbReference>
<evidence type="ECO:0000313" key="4">
    <source>
        <dbReference type="Proteomes" id="UP000450457"/>
    </source>
</evidence>
<dbReference type="SMART" id="SM00530">
    <property type="entry name" value="HTH_XRE"/>
    <property type="match status" value="1"/>
</dbReference>
<reference evidence="3 4" key="1">
    <citation type="submission" date="2019-11" db="EMBL/GenBank/DDBJ databases">
        <title>Genome sequences of 17 halophilic strains isolated from different environments.</title>
        <authorList>
            <person name="Furrow R.E."/>
        </authorList>
    </citation>
    <scope>NUCLEOTIDE SEQUENCE [LARGE SCALE GENOMIC DNA]</scope>
    <source>
        <strain evidence="3 4">SL-4</strain>
    </source>
</reference>
<keyword evidence="1" id="KW-0238">DNA-binding</keyword>
<dbReference type="PANTHER" id="PTHR46797:SF13">
    <property type="entry name" value="HTH-TYPE TRANSCRIPTIONAL REGULATOR SINR"/>
    <property type="match status" value="1"/>
</dbReference>
<dbReference type="PANTHER" id="PTHR46797">
    <property type="entry name" value="HTH-TYPE TRANSCRIPTIONAL REGULATOR"/>
    <property type="match status" value="1"/>
</dbReference>
<dbReference type="InterPro" id="IPR050807">
    <property type="entry name" value="TransReg_Diox_bact_type"/>
</dbReference>
<dbReference type="OrthoDB" id="1859224at2"/>
<name>A0A845F867_9BACI</name>
<gene>
    <name evidence="3" type="ORF">GLW00_03535</name>
</gene>
<dbReference type="Gene3D" id="1.10.260.40">
    <property type="entry name" value="lambda repressor-like DNA-binding domains"/>
    <property type="match status" value="1"/>
</dbReference>
<dbReference type="EMBL" id="WMFA01000001">
    <property type="protein sequence ID" value="MYL69906.1"/>
    <property type="molecule type" value="Genomic_DNA"/>
</dbReference>
<comment type="caution">
    <text evidence="3">The sequence shown here is derived from an EMBL/GenBank/DDBJ whole genome shotgun (WGS) entry which is preliminary data.</text>
</comment>
<organism evidence="3 4">
    <name type="scientific">Halobacillus litoralis</name>
    <dbReference type="NCBI Taxonomy" id="45668"/>
    <lineage>
        <taxon>Bacteria</taxon>
        <taxon>Bacillati</taxon>
        <taxon>Bacillota</taxon>
        <taxon>Bacilli</taxon>
        <taxon>Bacillales</taxon>
        <taxon>Bacillaceae</taxon>
        <taxon>Halobacillus</taxon>
    </lineage>
</organism>
<sequence length="126" mass="14856">MIGENIQNLRKQRGMSLTVLAEYADISKSYLSNIERNLNKNPSVHMVGKIADVLEVSPLELLGLEQENEIEPEWLDFIHELKRIGVDKERIKEYKLLIDFINWQHEVQRRSYQKIEVGNEDYKKDS</sequence>
<dbReference type="SUPFAM" id="SSF47413">
    <property type="entry name" value="lambda repressor-like DNA-binding domains"/>
    <property type="match status" value="1"/>
</dbReference>
<dbReference type="AlphaFoldDB" id="A0A845F867"/>